<dbReference type="Gene3D" id="1.10.1130.10">
    <property type="entry name" value="Flavocytochrome C3, Chain A"/>
    <property type="match status" value="1"/>
</dbReference>
<reference evidence="3 4" key="1">
    <citation type="journal article" date="2019" name="Nat. Microbiol.">
        <title>Mediterranean grassland soil C-N compound turnover is dependent on rainfall and depth, and is mediated by genomically divergent microorganisms.</title>
        <authorList>
            <person name="Diamond S."/>
            <person name="Andeer P.F."/>
            <person name="Li Z."/>
            <person name="Crits-Christoph A."/>
            <person name="Burstein D."/>
            <person name="Anantharaman K."/>
            <person name="Lane K.R."/>
            <person name="Thomas B.C."/>
            <person name="Pan C."/>
            <person name="Northen T.R."/>
            <person name="Banfield J.F."/>
        </authorList>
    </citation>
    <scope>NUCLEOTIDE SEQUENCE [LARGE SCALE GENOMIC DNA]</scope>
    <source>
        <strain evidence="3">WS_9</strain>
    </source>
</reference>
<feature type="compositionally biased region" description="Basic residues" evidence="1">
    <location>
        <begin position="77"/>
        <end position="87"/>
    </location>
</feature>
<feature type="compositionally biased region" description="Basic and acidic residues" evidence="1">
    <location>
        <begin position="132"/>
        <end position="160"/>
    </location>
</feature>
<dbReference type="SUPFAM" id="SSF48695">
    <property type="entry name" value="Multiheme cytochromes"/>
    <property type="match status" value="1"/>
</dbReference>
<dbReference type="EMBL" id="VBOZ01000034">
    <property type="protein sequence ID" value="TMQ62968.1"/>
    <property type="molecule type" value="Genomic_DNA"/>
</dbReference>
<feature type="domain" description="Cytochrome c-552/4" evidence="2">
    <location>
        <begin position="236"/>
        <end position="314"/>
    </location>
</feature>
<dbReference type="InterPro" id="IPR023155">
    <property type="entry name" value="Cyt_c-552/4"/>
</dbReference>
<feature type="compositionally biased region" description="Basic residues" evidence="1">
    <location>
        <begin position="1"/>
        <end position="14"/>
    </location>
</feature>
<evidence type="ECO:0000256" key="1">
    <source>
        <dbReference type="SAM" id="MobiDB-lite"/>
    </source>
</evidence>
<evidence type="ECO:0000313" key="4">
    <source>
        <dbReference type="Proteomes" id="UP000317691"/>
    </source>
</evidence>
<dbReference type="Proteomes" id="UP000317691">
    <property type="component" value="Unassembled WGS sequence"/>
</dbReference>
<name>A0A538TH76_UNCEI</name>
<dbReference type="AlphaFoldDB" id="A0A538TH76"/>
<sequence length="591" mass="65006">MPPGARRARGRPARRGALPGRGHERRSGRGSADPRADPHRSRGSCDRFPDARRAGARRAHAAGPVRQLARHPASARALRRPVHRPRAVPRDPIPLAPGPRHARPGFRLDGGDADQGRARRSSHRGGSGPLSEADRAVQDIGHRLRIRAGRDQDPRHDRGGLRAPGSAAPPAPERPPRRWGALTRLPGARYHPRILRPNGGIPTLLGLTLLVLAPAAAAYTPPPLFRNTANIQDSDVCKTCHLDITEQWQRSSHSRADRNKNLLFGRMYFQSLKLTRGETWLKCGPCHETVQFVNQDFNNLRPVSGEGVTCAYCHAVDSPGNRDGIPPFTLDLAHYSGTIRMPVATPAHGSQYSAYIHTSEYCGGCHTYKNQRGVPISDTYGEWKRSKYAKLGITCQTCHMPGGPGRISYLGPARPKVPDHTFSPEAVERARPGKSVGFTLRAEKIRSGDSLRVFAMVSNLGWGHSLPTGNDQKIVLIRLRVLTKSGSIVWENDPFTEWNTSVFGVILADELGLWPADTWTAHSVLTDRRIKAGQSAIVRYDAPLGDQKGPYKVEAQLLYRGARPNTVETYNLPDDVYGVERELAETSIQVP</sequence>
<accession>A0A538TH76</accession>
<evidence type="ECO:0000259" key="2">
    <source>
        <dbReference type="Pfam" id="PF13435"/>
    </source>
</evidence>
<feature type="region of interest" description="Disordered" evidence="1">
    <location>
        <begin position="1"/>
        <end position="179"/>
    </location>
</feature>
<feature type="compositionally biased region" description="Basic and acidic residues" evidence="1">
    <location>
        <begin position="21"/>
        <end position="53"/>
    </location>
</feature>
<protein>
    <recommendedName>
        <fullName evidence="2">Cytochrome c-552/4 domain-containing protein</fullName>
    </recommendedName>
</protein>
<dbReference type="Pfam" id="PF13435">
    <property type="entry name" value="Cytochrome_C554"/>
    <property type="match status" value="1"/>
</dbReference>
<evidence type="ECO:0000313" key="3">
    <source>
        <dbReference type="EMBL" id="TMQ62968.1"/>
    </source>
</evidence>
<gene>
    <name evidence="3" type="ORF">E6K79_11175</name>
</gene>
<proteinExistence type="predicted"/>
<comment type="caution">
    <text evidence="3">The sequence shown here is derived from an EMBL/GenBank/DDBJ whole genome shotgun (WGS) entry which is preliminary data.</text>
</comment>
<organism evidence="3 4">
    <name type="scientific">Eiseniibacteriota bacterium</name>
    <dbReference type="NCBI Taxonomy" id="2212470"/>
    <lineage>
        <taxon>Bacteria</taxon>
        <taxon>Candidatus Eiseniibacteriota</taxon>
    </lineage>
</organism>
<dbReference type="InterPro" id="IPR036280">
    <property type="entry name" value="Multihaem_cyt_sf"/>
</dbReference>